<dbReference type="Gene3D" id="1.20.1740.10">
    <property type="entry name" value="Amino acid/polyamine transporter I"/>
    <property type="match status" value="1"/>
</dbReference>
<feature type="transmembrane region" description="Helical" evidence="8">
    <location>
        <begin position="352"/>
        <end position="377"/>
    </location>
</feature>
<dbReference type="KEGG" id="kne:92179835"/>
<keyword evidence="5 8" id="KW-1133">Transmembrane helix</keyword>
<dbReference type="GeneID" id="92179835"/>
<dbReference type="PIRSF" id="PIRSF006060">
    <property type="entry name" value="AA_transporter"/>
    <property type="match status" value="1"/>
</dbReference>
<dbReference type="Pfam" id="PF00324">
    <property type="entry name" value="AA_permease"/>
    <property type="match status" value="1"/>
</dbReference>
<comment type="caution">
    <text evidence="10">The sequence shown here is derived from an EMBL/GenBank/DDBJ whole genome shotgun (WGS) entry which is preliminary data.</text>
</comment>
<keyword evidence="6 8" id="KW-0472">Membrane</keyword>
<evidence type="ECO:0000259" key="9">
    <source>
        <dbReference type="Pfam" id="PF00324"/>
    </source>
</evidence>
<feature type="transmembrane region" description="Helical" evidence="8">
    <location>
        <begin position="397"/>
        <end position="414"/>
    </location>
</feature>
<keyword evidence="4" id="KW-0029">Amino-acid transport</keyword>
<feature type="transmembrane region" description="Helical" evidence="8">
    <location>
        <begin position="469"/>
        <end position="490"/>
    </location>
</feature>
<feature type="transmembrane region" description="Helical" evidence="8">
    <location>
        <begin position="96"/>
        <end position="122"/>
    </location>
</feature>
<dbReference type="InterPro" id="IPR050524">
    <property type="entry name" value="APC_YAT"/>
</dbReference>
<evidence type="ECO:0000256" key="5">
    <source>
        <dbReference type="ARBA" id="ARBA00022989"/>
    </source>
</evidence>
<evidence type="ECO:0000256" key="6">
    <source>
        <dbReference type="ARBA" id="ARBA00023136"/>
    </source>
</evidence>
<feature type="transmembrane region" description="Helical" evidence="8">
    <location>
        <begin position="179"/>
        <end position="198"/>
    </location>
</feature>
<dbReference type="RefSeq" id="XP_066804379.1">
    <property type="nucleotide sequence ID" value="XM_066945690.1"/>
</dbReference>
<dbReference type="InterPro" id="IPR004840">
    <property type="entry name" value="Amino_acid_permease_CS"/>
</dbReference>
<keyword evidence="3 8" id="KW-0812">Transmembrane</keyword>
<dbReference type="EMBL" id="JBCAWK010000004">
    <property type="protein sequence ID" value="KAK8861754.1"/>
    <property type="molecule type" value="Genomic_DNA"/>
</dbReference>
<accession>A0AAW0Z1V1</accession>
<evidence type="ECO:0000256" key="8">
    <source>
        <dbReference type="SAM" id="Phobius"/>
    </source>
</evidence>
<dbReference type="GO" id="GO:0016020">
    <property type="term" value="C:membrane"/>
    <property type="evidence" value="ECO:0007669"/>
    <property type="project" value="UniProtKB-SubCell"/>
</dbReference>
<name>A0AAW0Z1V1_9TREE</name>
<reference evidence="10 11" key="1">
    <citation type="journal article" date="2024" name="bioRxiv">
        <title>Comparative genomics of Cryptococcus and Kwoniella reveals pathogenesis evolution and contrasting karyotype dynamics via intercentromeric recombination or chromosome fusion.</title>
        <authorList>
            <person name="Coelho M.A."/>
            <person name="David-Palma M."/>
            <person name="Shea T."/>
            <person name="Bowers K."/>
            <person name="McGinley-Smith S."/>
            <person name="Mohammad A.W."/>
            <person name="Gnirke A."/>
            <person name="Yurkov A.M."/>
            <person name="Nowrousian M."/>
            <person name="Sun S."/>
            <person name="Cuomo C.A."/>
            <person name="Heitman J."/>
        </authorList>
    </citation>
    <scope>NUCLEOTIDE SEQUENCE [LARGE SCALE GENOMIC DNA]</scope>
    <source>
        <strain evidence="10 11">CBS 13917</strain>
    </source>
</reference>
<evidence type="ECO:0000256" key="1">
    <source>
        <dbReference type="ARBA" id="ARBA00004141"/>
    </source>
</evidence>
<protein>
    <recommendedName>
        <fullName evidence="9">Amino acid permease/ SLC12A domain-containing protein</fullName>
    </recommendedName>
</protein>
<feature type="transmembrane region" description="Helical" evidence="8">
    <location>
        <begin position="65"/>
        <end position="84"/>
    </location>
</feature>
<dbReference type="AlphaFoldDB" id="A0AAW0Z1V1"/>
<sequence length="566" mass="62258">MSTHHAEPSTTPIYDDDVDDTKGKAYDGPTTTVNTVEDGSPADDVEVDVHTHLRDGVVRNMEQRHIQMIALAGTLGTGLFLGSGKTIAHGGPAGSLIAYLITGSMAYAMLVCAGEMAVFAPISGGYIHYAERWLHPSAGFALGWQVIFQYCISIPSEIISAGILISFWDKSFTIGHQAAYIIAMSAFCIAIQFMGVRWFGESEFIFATIKIALVVGLIIAGLVVDLGGGPDGDRIGFRYWRDPGAFAPYHSPNSLGKFLGTFTNFVQAAGSYMGTELITIAAAEVKNPRVSVAKAVQRLFWRIIIFYIGSILIVGMLVPYNDPTLLQSTGTAASSPFVRAFNRAGIKALPSIINAAVLTSAISSGNSLTYSVTRMVYGMALRGHAPKVFARTTSKGLPIVSVTAVSFSYALAFLSLSKGSSTVLNWLSNISALSGYICWCIIGLTYLRFKKGVEAQGMDRKKFHYYNRFQPWPAYWVIFWCLIVIIFNGWEVFTKGNWSGTNFVINYINIPFFILLIGGYTLIRRPKFVKLEQLDFVSNIPTDEEVSYEEPEPKHWWGKMFNYIFT</sequence>
<feature type="transmembrane region" description="Helical" evidence="8">
    <location>
        <begin position="142"/>
        <end position="167"/>
    </location>
</feature>
<comment type="subcellular location">
    <subcellularLocation>
        <location evidence="1">Membrane</location>
        <topology evidence="1">Multi-pass membrane protein</topology>
    </subcellularLocation>
</comment>
<feature type="region of interest" description="Disordered" evidence="7">
    <location>
        <begin position="1"/>
        <end position="30"/>
    </location>
</feature>
<dbReference type="FunFam" id="1.20.1740.10:FF:000006">
    <property type="entry name" value="General amino acid permease"/>
    <property type="match status" value="1"/>
</dbReference>
<keyword evidence="2" id="KW-0813">Transport</keyword>
<feature type="transmembrane region" description="Helical" evidence="8">
    <location>
        <begin position="204"/>
        <end position="224"/>
    </location>
</feature>
<feature type="transmembrane region" description="Helical" evidence="8">
    <location>
        <begin position="502"/>
        <end position="523"/>
    </location>
</feature>
<dbReference type="Proteomes" id="UP001388673">
    <property type="component" value="Unassembled WGS sequence"/>
</dbReference>
<dbReference type="PANTHER" id="PTHR43341">
    <property type="entry name" value="AMINO ACID PERMEASE"/>
    <property type="match status" value="1"/>
</dbReference>
<dbReference type="GO" id="GO:0015171">
    <property type="term" value="F:amino acid transmembrane transporter activity"/>
    <property type="evidence" value="ECO:0007669"/>
    <property type="project" value="TreeGrafter"/>
</dbReference>
<feature type="transmembrane region" description="Helical" evidence="8">
    <location>
        <begin position="299"/>
        <end position="320"/>
    </location>
</feature>
<dbReference type="PROSITE" id="PS00218">
    <property type="entry name" value="AMINO_ACID_PERMEASE_1"/>
    <property type="match status" value="1"/>
</dbReference>
<feature type="transmembrane region" description="Helical" evidence="8">
    <location>
        <begin position="426"/>
        <end position="449"/>
    </location>
</feature>
<evidence type="ECO:0000256" key="3">
    <source>
        <dbReference type="ARBA" id="ARBA00022692"/>
    </source>
</evidence>
<keyword evidence="11" id="KW-1185">Reference proteome</keyword>
<evidence type="ECO:0000256" key="7">
    <source>
        <dbReference type="SAM" id="MobiDB-lite"/>
    </source>
</evidence>
<dbReference type="PANTHER" id="PTHR43341:SF4">
    <property type="entry name" value="ARGININE PERMEASE CAN1-RELATED"/>
    <property type="match status" value="1"/>
</dbReference>
<evidence type="ECO:0000313" key="11">
    <source>
        <dbReference type="Proteomes" id="UP001388673"/>
    </source>
</evidence>
<feature type="domain" description="Amino acid permease/ SLC12A" evidence="9">
    <location>
        <begin position="65"/>
        <end position="530"/>
    </location>
</feature>
<evidence type="ECO:0000313" key="10">
    <source>
        <dbReference type="EMBL" id="KAK8861754.1"/>
    </source>
</evidence>
<gene>
    <name evidence="10" type="ORF">IAR55_002577</name>
</gene>
<evidence type="ECO:0000256" key="4">
    <source>
        <dbReference type="ARBA" id="ARBA00022970"/>
    </source>
</evidence>
<proteinExistence type="predicted"/>
<evidence type="ECO:0000256" key="2">
    <source>
        <dbReference type="ARBA" id="ARBA00022448"/>
    </source>
</evidence>
<dbReference type="InterPro" id="IPR004841">
    <property type="entry name" value="AA-permease/SLC12A_dom"/>
</dbReference>
<organism evidence="10 11">
    <name type="scientific">Kwoniella newhampshirensis</name>
    <dbReference type="NCBI Taxonomy" id="1651941"/>
    <lineage>
        <taxon>Eukaryota</taxon>
        <taxon>Fungi</taxon>
        <taxon>Dikarya</taxon>
        <taxon>Basidiomycota</taxon>
        <taxon>Agaricomycotina</taxon>
        <taxon>Tremellomycetes</taxon>
        <taxon>Tremellales</taxon>
        <taxon>Cryptococcaceae</taxon>
        <taxon>Kwoniella</taxon>
    </lineage>
</organism>